<name>A0A354YX22_9FIRM</name>
<evidence type="ECO:0000313" key="6">
    <source>
        <dbReference type="EMBL" id="HBK53900.1"/>
    </source>
</evidence>
<accession>A0A354YX22</accession>
<dbReference type="EC" id="5.2.1.8" evidence="4"/>
<dbReference type="PANTHER" id="PTHR45625:SF4">
    <property type="entry name" value="PEPTIDYLPROLYL ISOMERASE DOMAIN AND WD REPEAT-CONTAINING PROTEIN 1"/>
    <property type="match status" value="1"/>
</dbReference>
<protein>
    <recommendedName>
        <fullName evidence="4">Peptidyl-prolyl cis-trans isomerase</fullName>
        <shortName evidence="4">PPIase</shortName>
        <ecNumber evidence="4">5.2.1.8</ecNumber>
    </recommendedName>
</protein>
<feature type="domain" description="PPIase cyclophilin-type" evidence="5">
    <location>
        <begin position="1"/>
        <end position="56"/>
    </location>
</feature>
<keyword evidence="3 4" id="KW-0413">Isomerase</keyword>
<dbReference type="InterPro" id="IPR044666">
    <property type="entry name" value="Cyclophilin_A-like"/>
</dbReference>
<proteinExistence type="inferred from homology"/>
<dbReference type="PRINTS" id="PR00153">
    <property type="entry name" value="CSAPPISMRASE"/>
</dbReference>
<dbReference type="InterPro" id="IPR002130">
    <property type="entry name" value="Cyclophilin-type_PPIase_dom"/>
</dbReference>
<comment type="function">
    <text evidence="1 4">PPIases accelerate the folding of proteins. It catalyzes the cis-trans isomerization of proline imidic peptide bonds in oligopeptides.</text>
</comment>
<evidence type="ECO:0000256" key="3">
    <source>
        <dbReference type="ARBA" id="ARBA00023235"/>
    </source>
</evidence>
<evidence type="ECO:0000259" key="5">
    <source>
        <dbReference type="PROSITE" id="PS50072"/>
    </source>
</evidence>
<evidence type="ECO:0000256" key="1">
    <source>
        <dbReference type="ARBA" id="ARBA00002388"/>
    </source>
</evidence>
<comment type="catalytic activity">
    <reaction evidence="4">
        <text>[protein]-peptidylproline (omega=180) = [protein]-peptidylproline (omega=0)</text>
        <dbReference type="Rhea" id="RHEA:16237"/>
        <dbReference type="Rhea" id="RHEA-COMP:10747"/>
        <dbReference type="Rhea" id="RHEA-COMP:10748"/>
        <dbReference type="ChEBI" id="CHEBI:83833"/>
        <dbReference type="ChEBI" id="CHEBI:83834"/>
        <dbReference type="EC" id="5.2.1.8"/>
    </reaction>
</comment>
<comment type="similarity">
    <text evidence="4">Belongs to the cyclophilin-type PPIase family.</text>
</comment>
<keyword evidence="2 4" id="KW-0697">Rotamase</keyword>
<feature type="non-terminal residue" evidence="6">
    <location>
        <position position="1"/>
    </location>
</feature>
<dbReference type="Gene3D" id="2.40.100.10">
    <property type="entry name" value="Cyclophilin-like"/>
    <property type="match status" value="1"/>
</dbReference>
<gene>
    <name evidence="6" type="ORF">DDZ44_08200</name>
</gene>
<dbReference type="GO" id="GO:0003755">
    <property type="term" value="F:peptidyl-prolyl cis-trans isomerase activity"/>
    <property type="evidence" value="ECO:0007669"/>
    <property type="project" value="UniProtKB-UniRule"/>
</dbReference>
<dbReference type="EMBL" id="DNZF01000178">
    <property type="protein sequence ID" value="HBK53900.1"/>
    <property type="molecule type" value="Genomic_DNA"/>
</dbReference>
<dbReference type="Proteomes" id="UP000263273">
    <property type="component" value="Unassembled WGS sequence"/>
</dbReference>
<dbReference type="InterPro" id="IPR029000">
    <property type="entry name" value="Cyclophilin-like_dom_sf"/>
</dbReference>
<dbReference type="AlphaFoldDB" id="A0A354YX22"/>
<comment type="caution">
    <text evidence="6">The sequence shown here is derived from an EMBL/GenBank/DDBJ whole genome shotgun (WGS) entry which is preliminary data.</text>
</comment>
<organism evidence="6 7">
    <name type="scientific">Syntrophomonas wolfei</name>
    <dbReference type="NCBI Taxonomy" id="863"/>
    <lineage>
        <taxon>Bacteria</taxon>
        <taxon>Bacillati</taxon>
        <taxon>Bacillota</taxon>
        <taxon>Clostridia</taxon>
        <taxon>Eubacteriales</taxon>
        <taxon>Syntrophomonadaceae</taxon>
        <taxon>Syntrophomonas</taxon>
    </lineage>
</organism>
<reference evidence="6 7" key="1">
    <citation type="journal article" date="2018" name="Nat. Biotechnol.">
        <title>A standardized bacterial taxonomy based on genome phylogeny substantially revises the tree of life.</title>
        <authorList>
            <person name="Parks D.H."/>
            <person name="Chuvochina M."/>
            <person name="Waite D.W."/>
            <person name="Rinke C."/>
            <person name="Skarshewski A."/>
            <person name="Chaumeil P.A."/>
            <person name="Hugenholtz P."/>
        </authorList>
    </citation>
    <scope>NUCLEOTIDE SEQUENCE [LARGE SCALE GENOMIC DNA]</scope>
    <source>
        <strain evidence="6">UBA10948</strain>
    </source>
</reference>
<evidence type="ECO:0000256" key="4">
    <source>
        <dbReference type="RuleBase" id="RU363019"/>
    </source>
</evidence>
<evidence type="ECO:0000256" key="2">
    <source>
        <dbReference type="ARBA" id="ARBA00023110"/>
    </source>
</evidence>
<dbReference type="SUPFAM" id="SSF50891">
    <property type="entry name" value="Cyclophilin-like"/>
    <property type="match status" value="1"/>
</dbReference>
<evidence type="ECO:0000313" key="7">
    <source>
        <dbReference type="Proteomes" id="UP000263273"/>
    </source>
</evidence>
<dbReference type="Pfam" id="PF00160">
    <property type="entry name" value="Pro_isomerase"/>
    <property type="match status" value="1"/>
</dbReference>
<dbReference type="PANTHER" id="PTHR45625">
    <property type="entry name" value="PEPTIDYL-PROLYL CIS-TRANS ISOMERASE-RELATED"/>
    <property type="match status" value="1"/>
</dbReference>
<sequence>GSQFFIMVAPVPHLDGDYAAFGQVIEGLEVVDQIVNAARDFRDKPREAQRMLSVSVDTFGQEYPEAENFS</sequence>
<dbReference type="PROSITE" id="PS50072">
    <property type="entry name" value="CSA_PPIASE_2"/>
    <property type="match status" value="1"/>
</dbReference>